<dbReference type="AlphaFoldDB" id="A0A668AJI7"/>
<keyword evidence="2" id="KW-0863">Zinc-finger</keyword>
<dbReference type="GO" id="GO:0005737">
    <property type="term" value="C:cytoplasm"/>
    <property type="evidence" value="ECO:0007669"/>
    <property type="project" value="UniProtKB-ARBA"/>
</dbReference>
<dbReference type="InterPro" id="IPR001870">
    <property type="entry name" value="B30.2/SPRY"/>
</dbReference>
<dbReference type="PANTHER" id="PTHR25465:SF14">
    <property type="entry name" value="E3 UBIQUITIN-PROTEIN LIGASE TRIM65"/>
    <property type="match status" value="1"/>
</dbReference>
<evidence type="ECO:0000313" key="6">
    <source>
        <dbReference type="Proteomes" id="UP000472263"/>
    </source>
</evidence>
<dbReference type="InterPro" id="IPR003877">
    <property type="entry name" value="SPRY_dom"/>
</dbReference>
<proteinExistence type="predicted"/>
<dbReference type="SMART" id="SM00589">
    <property type="entry name" value="PRY"/>
    <property type="match status" value="1"/>
</dbReference>
<dbReference type="InterPro" id="IPR003879">
    <property type="entry name" value="Butyrophylin_SPRY"/>
</dbReference>
<reference evidence="5" key="2">
    <citation type="submission" date="2025-08" db="UniProtKB">
        <authorList>
            <consortium name="Ensembl"/>
        </authorList>
    </citation>
    <scope>IDENTIFICATION</scope>
</reference>
<evidence type="ECO:0000313" key="5">
    <source>
        <dbReference type="Ensembl" id="ENSMMDP00005053482.1"/>
    </source>
</evidence>
<dbReference type="InterPro" id="IPR051051">
    <property type="entry name" value="E3_ubiq-ligase_TRIM/RNF"/>
</dbReference>
<keyword evidence="1" id="KW-0479">Metal-binding</keyword>
<keyword evidence="3" id="KW-0862">Zinc</keyword>
<evidence type="ECO:0000259" key="4">
    <source>
        <dbReference type="PROSITE" id="PS50188"/>
    </source>
</evidence>
<dbReference type="InterPro" id="IPR043136">
    <property type="entry name" value="B30.2/SPRY_sf"/>
</dbReference>
<dbReference type="PROSITE" id="PS50188">
    <property type="entry name" value="B302_SPRY"/>
    <property type="match status" value="1"/>
</dbReference>
<dbReference type="PRINTS" id="PR01407">
    <property type="entry name" value="BUTYPHLNCDUF"/>
</dbReference>
<dbReference type="Pfam" id="PF00622">
    <property type="entry name" value="SPRY"/>
    <property type="match status" value="1"/>
</dbReference>
<dbReference type="InterPro" id="IPR013320">
    <property type="entry name" value="ConA-like_dom_sf"/>
</dbReference>
<organism evidence="5 6">
    <name type="scientific">Myripristis murdjan</name>
    <name type="common">pinecone soldierfish</name>
    <dbReference type="NCBI Taxonomy" id="586833"/>
    <lineage>
        <taxon>Eukaryota</taxon>
        <taxon>Metazoa</taxon>
        <taxon>Chordata</taxon>
        <taxon>Craniata</taxon>
        <taxon>Vertebrata</taxon>
        <taxon>Euteleostomi</taxon>
        <taxon>Actinopterygii</taxon>
        <taxon>Neopterygii</taxon>
        <taxon>Teleostei</taxon>
        <taxon>Neoteleostei</taxon>
        <taxon>Acanthomorphata</taxon>
        <taxon>Holocentriformes</taxon>
        <taxon>Holocentridae</taxon>
        <taxon>Myripristis</taxon>
    </lineage>
</organism>
<dbReference type="GeneTree" id="ENSGT00940000154395"/>
<evidence type="ECO:0000256" key="2">
    <source>
        <dbReference type="ARBA" id="ARBA00022771"/>
    </source>
</evidence>
<dbReference type="InterPro" id="IPR006574">
    <property type="entry name" value="PRY"/>
</dbReference>
<accession>A0A668AJI7</accession>
<dbReference type="InParanoid" id="A0A668AJI7"/>
<name>A0A668AJI7_9TELE</name>
<keyword evidence="6" id="KW-1185">Reference proteome</keyword>
<feature type="domain" description="B30.2/SPRY" evidence="4">
    <location>
        <begin position="8"/>
        <end position="210"/>
    </location>
</feature>
<dbReference type="SUPFAM" id="SSF49899">
    <property type="entry name" value="Concanavalin A-like lectins/glucanases"/>
    <property type="match status" value="1"/>
</dbReference>
<dbReference type="SMART" id="SM00449">
    <property type="entry name" value="SPRY"/>
    <property type="match status" value="1"/>
</dbReference>
<sequence length="244" mass="27611">CKLSQCNGVFCLGRHLELLNSHDASLAIAISNLCLYCVLFCPSDSCQVKLDPNTANRHLKLSEDNREATQMRKKQPYRRHPERFERYQQVLCGTGLTGRCYWEVERRVDSADSWLGGNDKSWSLVCFGEGYFAYHNKRGTDLRVRPPSDSGKVAVYLDWPAGSLSFYWVFSETLIHLHTFTCTFTEPVYPAFALESGFDGAGFLGGMKIVAKLANGGYCSSVSLCEMEEEEQPLVWRIITHLLK</sequence>
<dbReference type="Pfam" id="PF13765">
    <property type="entry name" value="PRY"/>
    <property type="match status" value="1"/>
</dbReference>
<reference evidence="5" key="1">
    <citation type="submission" date="2019-06" db="EMBL/GenBank/DDBJ databases">
        <authorList>
            <consortium name="Wellcome Sanger Institute Data Sharing"/>
        </authorList>
    </citation>
    <scope>NUCLEOTIDE SEQUENCE [LARGE SCALE GENOMIC DNA]</scope>
</reference>
<evidence type="ECO:0000256" key="1">
    <source>
        <dbReference type="ARBA" id="ARBA00022723"/>
    </source>
</evidence>
<protein>
    <recommendedName>
        <fullName evidence="4">B30.2/SPRY domain-containing protein</fullName>
    </recommendedName>
</protein>
<evidence type="ECO:0000256" key="3">
    <source>
        <dbReference type="ARBA" id="ARBA00022833"/>
    </source>
</evidence>
<reference evidence="5" key="3">
    <citation type="submission" date="2025-09" db="UniProtKB">
        <authorList>
            <consortium name="Ensembl"/>
        </authorList>
    </citation>
    <scope>IDENTIFICATION</scope>
</reference>
<dbReference type="Ensembl" id="ENSMMDT00005054521.1">
    <property type="protein sequence ID" value="ENSMMDP00005053482.1"/>
    <property type="gene ID" value="ENSMMDG00005024048.1"/>
</dbReference>
<dbReference type="Gene3D" id="2.60.120.920">
    <property type="match status" value="1"/>
</dbReference>
<dbReference type="Proteomes" id="UP000472263">
    <property type="component" value="Chromosome 23"/>
</dbReference>
<dbReference type="GO" id="GO:0008270">
    <property type="term" value="F:zinc ion binding"/>
    <property type="evidence" value="ECO:0007669"/>
    <property type="project" value="UniProtKB-KW"/>
</dbReference>
<dbReference type="PANTHER" id="PTHR25465">
    <property type="entry name" value="B-BOX DOMAIN CONTAINING"/>
    <property type="match status" value="1"/>
</dbReference>